<proteinExistence type="predicted"/>
<evidence type="ECO:0000313" key="2">
    <source>
        <dbReference type="Proteomes" id="UP000694846"/>
    </source>
</evidence>
<dbReference type="InterPro" id="IPR038717">
    <property type="entry name" value="Tc1-like_DDE_dom"/>
</dbReference>
<dbReference type="GeneID" id="112685101"/>
<dbReference type="AlphaFoldDB" id="A0A8B8FQ66"/>
<organism evidence="2 3">
    <name type="scientific">Sipha flava</name>
    <name type="common">yellow sugarcane aphid</name>
    <dbReference type="NCBI Taxonomy" id="143950"/>
    <lineage>
        <taxon>Eukaryota</taxon>
        <taxon>Metazoa</taxon>
        <taxon>Ecdysozoa</taxon>
        <taxon>Arthropoda</taxon>
        <taxon>Hexapoda</taxon>
        <taxon>Insecta</taxon>
        <taxon>Pterygota</taxon>
        <taxon>Neoptera</taxon>
        <taxon>Paraneoptera</taxon>
        <taxon>Hemiptera</taxon>
        <taxon>Sternorrhyncha</taxon>
        <taxon>Aphidomorpha</taxon>
        <taxon>Aphidoidea</taxon>
        <taxon>Aphididae</taxon>
        <taxon>Sipha</taxon>
    </lineage>
</organism>
<protein>
    <submittedName>
        <fullName evidence="3">Uncharacterized protein LOC112685101</fullName>
    </submittedName>
</protein>
<sequence length="361" mass="42004">MTDIDDFNVDVVRRTVHEIYDKGEYPTSQKICESMRKKINFEGSKSSVQRILRSLNFKYKKCCNGRKFLMERNDIVALRNTFLRKMCNLRSSGDTRPVIYLDETWVNQNHLRNHIWQNDMDSEGFKVPTGKGGRLIVCHAGAAKFGFICGSKLIFRSKNDGDYHSQMNSQIFHDWFQNMLQLLDEPCVIVMDNAPYHSVLVENVPKSNTKKSDVQKWLSEKGIDFSPTETLAELREKVKMAKPREKRYQLDELAYQMGHEVIRLPPYHCQYNPIELIWAQVKGEVATKNTTFKIADVEKLMHEAIDAVTTENWEKCVRHAKQLQNKDFEKEGFRDCILEPIILTIDPNDSDCSSSEDEDYL</sequence>
<reference evidence="3" key="1">
    <citation type="submission" date="2025-08" db="UniProtKB">
        <authorList>
            <consortium name="RefSeq"/>
        </authorList>
    </citation>
    <scope>IDENTIFICATION</scope>
    <source>
        <tissue evidence="3">Whole body</tissue>
    </source>
</reference>
<dbReference type="OrthoDB" id="6618660at2759"/>
<dbReference type="RefSeq" id="XP_025412658.1">
    <property type="nucleotide sequence ID" value="XM_025556873.1"/>
</dbReference>
<dbReference type="PANTHER" id="PTHR33939">
    <property type="entry name" value="PROTEIN CBG22215"/>
    <property type="match status" value="1"/>
</dbReference>
<gene>
    <name evidence="3" type="primary">LOC112685101</name>
</gene>
<keyword evidence="2" id="KW-1185">Reference proteome</keyword>
<dbReference type="Gene3D" id="3.30.420.10">
    <property type="entry name" value="Ribonuclease H-like superfamily/Ribonuclease H"/>
    <property type="match status" value="1"/>
</dbReference>
<evidence type="ECO:0000313" key="3">
    <source>
        <dbReference type="RefSeq" id="XP_025412658.1"/>
    </source>
</evidence>
<name>A0A8B8FQ66_9HEMI</name>
<dbReference type="GO" id="GO:0003676">
    <property type="term" value="F:nucleic acid binding"/>
    <property type="evidence" value="ECO:0007669"/>
    <property type="project" value="InterPro"/>
</dbReference>
<accession>A0A8B8FQ66</accession>
<dbReference type="Pfam" id="PF13358">
    <property type="entry name" value="DDE_3"/>
    <property type="match status" value="1"/>
</dbReference>
<dbReference type="InterPro" id="IPR036397">
    <property type="entry name" value="RNaseH_sf"/>
</dbReference>
<evidence type="ECO:0000259" key="1">
    <source>
        <dbReference type="Pfam" id="PF13358"/>
    </source>
</evidence>
<feature type="domain" description="Tc1-like transposase DDE" evidence="1">
    <location>
        <begin position="98"/>
        <end position="288"/>
    </location>
</feature>
<dbReference type="PANTHER" id="PTHR33939:SF1">
    <property type="entry name" value="DUF4371 DOMAIN-CONTAINING PROTEIN"/>
    <property type="match status" value="1"/>
</dbReference>
<dbReference type="Proteomes" id="UP000694846">
    <property type="component" value="Unplaced"/>
</dbReference>